<name>A0ABS8TJF9_DATST</name>
<accession>A0ABS8TJF9</accession>
<feature type="non-terminal residue" evidence="1">
    <location>
        <position position="64"/>
    </location>
</feature>
<protein>
    <submittedName>
        <fullName evidence="1">Uncharacterized protein</fullName>
    </submittedName>
</protein>
<gene>
    <name evidence="1" type="ORF">HAX54_011228</name>
</gene>
<evidence type="ECO:0000313" key="2">
    <source>
        <dbReference type="Proteomes" id="UP000823775"/>
    </source>
</evidence>
<reference evidence="1 2" key="1">
    <citation type="journal article" date="2021" name="BMC Genomics">
        <title>Datura genome reveals duplications of psychoactive alkaloid biosynthetic genes and high mutation rate following tissue culture.</title>
        <authorList>
            <person name="Rajewski A."/>
            <person name="Carter-House D."/>
            <person name="Stajich J."/>
            <person name="Litt A."/>
        </authorList>
    </citation>
    <scope>NUCLEOTIDE SEQUENCE [LARGE SCALE GENOMIC DNA]</scope>
    <source>
        <strain evidence="1">AR-01</strain>
    </source>
</reference>
<dbReference type="EMBL" id="JACEIK010001636">
    <property type="protein sequence ID" value="MCD7470973.1"/>
    <property type="molecule type" value="Genomic_DNA"/>
</dbReference>
<comment type="caution">
    <text evidence="1">The sequence shown here is derived from an EMBL/GenBank/DDBJ whole genome shotgun (WGS) entry which is preliminary data.</text>
</comment>
<proteinExistence type="predicted"/>
<organism evidence="1 2">
    <name type="scientific">Datura stramonium</name>
    <name type="common">Jimsonweed</name>
    <name type="synonym">Common thornapple</name>
    <dbReference type="NCBI Taxonomy" id="4076"/>
    <lineage>
        <taxon>Eukaryota</taxon>
        <taxon>Viridiplantae</taxon>
        <taxon>Streptophyta</taxon>
        <taxon>Embryophyta</taxon>
        <taxon>Tracheophyta</taxon>
        <taxon>Spermatophyta</taxon>
        <taxon>Magnoliopsida</taxon>
        <taxon>eudicotyledons</taxon>
        <taxon>Gunneridae</taxon>
        <taxon>Pentapetalae</taxon>
        <taxon>asterids</taxon>
        <taxon>lamiids</taxon>
        <taxon>Solanales</taxon>
        <taxon>Solanaceae</taxon>
        <taxon>Solanoideae</taxon>
        <taxon>Datureae</taxon>
        <taxon>Datura</taxon>
    </lineage>
</organism>
<evidence type="ECO:0000313" key="1">
    <source>
        <dbReference type="EMBL" id="MCD7470973.1"/>
    </source>
</evidence>
<keyword evidence="2" id="KW-1185">Reference proteome</keyword>
<dbReference type="Proteomes" id="UP000823775">
    <property type="component" value="Unassembled WGS sequence"/>
</dbReference>
<feature type="non-terminal residue" evidence="1">
    <location>
        <position position="1"/>
    </location>
</feature>
<sequence length="64" mass="7075">SGEIQMKCQSSKNYLQAISFDLASTVMDHEKRFVGGKIAYPMFFGANSLSVVRGSLPTIRWSST</sequence>